<dbReference type="PANTHER" id="PTHR19271">
    <property type="entry name" value="CYTOCHROME B"/>
    <property type="match status" value="1"/>
</dbReference>
<dbReference type="Pfam" id="PF00033">
    <property type="entry name" value="Cytochrome_B"/>
    <property type="match status" value="1"/>
</dbReference>
<dbReference type="EMBL" id="MFIW01000028">
    <property type="protein sequence ID" value="OGF97985.1"/>
    <property type="molecule type" value="Genomic_DNA"/>
</dbReference>
<feature type="transmembrane region" description="Helical" evidence="1">
    <location>
        <begin position="205"/>
        <end position="227"/>
    </location>
</feature>
<evidence type="ECO:0000313" key="4">
    <source>
        <dbReference type="Proteomes" id="UP000179034"/>
    </source>
</evidence>
<comment type="caution">
    <text evidence="3">The sequence shown here is derived from an EMBL/GenBank/DDBJ whole genome shotgun (WGS) entry which is preliminary data.</text>
</comment>
<sequence>MKSRLERWLSDRGIDPLDLLGILAFSGFVFGRIYAWLKLDPDGRADRGKLSRWASHTGGLLFAVLMMTSITGLLLAFYYHPTPESAQASLRYLESEVTFGRTIRQVHAWSASLLIFLLFFHVFRCFIWRSYGWPKGLTWFFGSVLLFLSFYFMLTGRLLPWDQNAYWKTVANIEVLWNVPLFGSPLVSILYGGKDVTWLTLIRFYSAHVFVLPMATGAVLFIHFSYLRRRRPGTAMKSPGERDE</sequence>
<dbReference type="Gene3D" id="1.20.810.10">
    <property type="entry name" value="Cytochrome Bc1 Complex, Chain C"/>
    <property type="match status" value="1"/>
</dbReference>
<dbReference type="AlphaFoldDB" id="A0A1F5YCQ7"/>
<feature type="transmembrane region" description="Helical" evidence="1">
    <location>
        <begin position="137"/>
        <end position="154"/>
    </location>
</feature>
<dbReference type="InterPro" id="IPR027387">
    <property type="entry name" value="Cytb/b6-like_sf"/>
</dbReference>
<dbReference type="InterPro" id="IPR005797">
    <property type="entry name" value="Cyt_b/b6_N"/>
</dbReference>
<feature type="transmembrane region" description="Helical" evidence="1">
    <location>
        <begin position="111"/>
        <end position="131"/>
    </location>
</feature>
<evidence type="ECO:0000256" key="1">
    <source>
        <dbReference type="SAM" id="Phobius"/>
    </source>
</evidence>
<name>A0A1F5YCQ7_9BACT</name>
<organism evidence="3 4">
    <name type="scientific">Candidatus Glassbacteria bacterium RBG_16_58_8</name>
    <dbReference type="NCBI Taxonomy" id="1817866"/>
    <lineage>
        <taxon>Bacteria</taxon>
        <taxon>Candidatus Glassiibacteriota</taxon>
    </lineage>
</organism>
<keyword evidence="1" id="KW-0472">Membrane</keyword>
<accession>A0A1F5YCQ7</accession>
<evidence type="ECO:0000313" key="3">
    <source>
        <dbReference type="EMBL" id="OGF97985.1"/>
    </source>
</evidence>
<protein>
    <recommendedName>
        <fullName evidence="2">Cytochrome b/b6 N-terminal region profile domain-containing protein</fullName>
    </recommendedName>
</protein>
<feature type="domain" description="Cytochrome b/b6 N-terminal region profile" evidence="2">
    <location>
        <begin position="33"/>
        <end position="236"/>
    </location>
</feature>
<proteinExistence type="predicted"/>
<feature type="transmembrane region" description="Helical" evidence="1">
    <location>
        <begin position="175"/>
        <end position="193"/>
    </location>
</feature>
<reference evidence="3 4" key="1">
    <citation type="journal article" date="2016" name="Nat. Commun.">
        <title>Thousands of microbial genomes shed light on interconnected biogeochemical processes in an aquifer system.</title>
        <authorList>
            <person name="Anantharaman K."/>
            <person name="Brown C.T."/>
            <person name="Hug L.A."/>
            <person name="Sharon I."/>
            <person name="Castelle C.J."/>
            <person name="Probst A.J."/>
            <person name="Thomas B.C."/>
            <person name="Singh A."/>
            <person name="Wilkins M.J."/>
            <person name="Karaoz U."/>
            <person name="Brodie E.L."/>
            <person name="Williams K.H."/>
            <person name="Hubbard S.S."/>
            <person name="Banfield J.F."/>
        </authorList>
    </citation>
    <scope>NUCLEOTIDE SEQUENCE [LARGE SCALE GENOMIC DNA]</scope>
</reference>
<dbReference type="GO" id="GO:0009055">
    <property type="term" value="F:electron transfer activity"/>
    <property type="evidence" value="ECO:0007669"/>
    <property type="project" value="InterPro"/>
</dbReference>
<dbReference type="GO" id="GO:0016020">
    <property type="term" value="C:membrane"/>
    <property type="evidence" value="ECO:0007669"/>
    <property type="project" value="InterPro"/>
</dbReference>
<feature type="transmembrane region" description="Helical" evidence="1">
    <location>
        <begin position="20"/>
        <end position="37"/>
    </location>
</feature>
<evidence type="ECO:0000259" key="2">
    <source>
        <dbReference type="PROSITE" id="PS51002"/>
    </source>
</evidence>
<dbReference type="PROSITE" id="PS51002">
    <property type="entry name" value="CYTB_NTER"/>
    <property type="match status" value="1"/>
</dbReference>
<dbReference type="SUPFAM" id="SSF81342">
    <property type="entry name" value="Transmembrane di-heme cytochromes"/>
    <property type="match status" value="1"/>
</dbReference>
<keyword evidence="1" id="KW-1133">Transmembrane helix</keyword>
<feature type="transmembrane region" description="Helical" evidence="1">
    <location>
        <begin position="57"/>
        <end position="79"/>
    </location>
</feature>
<dbReference type="Proteomes" id="UP000179034">
    <property type="component" value="Unassembled WGS sequence"/>
</dbReference>
<dbReference type="PANTHER" id="PTHR19271:SF16">
    <property type="entry name" value="CYTOCHROME B"/>
    <property type="match status" value="1"/>
</dbReference>
<dbReference type="GO" id="GO:0022904">
    <property type="term" value="P:respiratory electron transport chain"/>
    <property type="evidence" value="ECO:0007669"/>
    <property type="project" value="InterPro"/>
</dbReference>
<gene>
    <name evidence="3" type="ORF">A2Z06_02695</name>
</gene>
<keyword evidence="1" id="KW-0812">Transmembrane</keyword>
<dbReference type="GO" id="GO:0016491">
    <property type="term" value="F:oxidoreductase activity"/>
    <property type="evidence" value="ECO:0007669"/>
    <property type="project" value="InterPro"/>
</dbReference>
<dbReference type="InterPro" id="IPR016174">
    <property type="entry name" value="Di-haem_cyt_TM"/>
</dbReference>